<dbReference type="GO" id="GO:0003700">
    <property type="term" value="F:DNA-binding transcription factor activity"/>
    <property type="evidence" value="ECO:0007669"/>
    <property type="project" value="InterPro"/>
</dbReference>
<dbReference type="OrthoDB" id="4480133at2"/>
<name>A0A366LCY1_9SPHI</name>
<dbReference type="SUPFAM" id="SSF51215">
    <property type="entry name" value="Regulatory protein AraC"/>
    <property type="match status" value="1"/>
</dbReference>
<dbReference type="GO" id="GO:0043565">
    <property type="term" value="F:sequence-specific DNA binding"/>
    <property type="evidence" value="ECO:0007669"/>
    <property type="project" value="InterPro"/>
</dbReference>
<dbReference type="Gene3D" id="1.10.10.60">
    <property type="entry name" value="Homeodomain-like"/>
    <property type="match status" value="1"/>
</dbReference>
<dbReference type="Proteomes" id="UP000252081">
    <property type="component" value="Unassembled WGS sequence"/>
</dbReference>
<evidence type="ECO:0000256" key="3">
    <source>
        <dbReference type="ARBA" id="ARBA00023163"/>
    </source>
</evidence>
<comment type="caution">
    <text evidence="5">The sequence shown here is derived from an EMBL/GenBank/DDBJ whole genome shotgun (WGS) entry which is preliminary data.</text>
</comment>
<dbReference type="RefSeq" id="WP_113946825.1">
    <property type="nucleotide sequence ID" value="NZ_QNQU01000001.1"/>
</dbReference>
<dbReference type="SUPFAM" id="SSF46689">
    <property type="entry name" value="Homeodomain-like"/>
    <property type="match status" value="1"/>
</dbReference>
<dbReference type="Pfam" id="PF12833">
    <property type="entry name" value="HTH_18"/>
    <property type="match status" value="1"/>
</dbReference>
<dbReference type="Pfam" id="PF22200">
    <property type="entry name" value="ExsA_N"/>
    <property type="match status" value="1"/>
</dbReference>
<keyword evidence="6" id="KW-1185">Reference proteome</keyword>
<gene>
    <name evidence="5" type="ORF">DRW42_00245</name>
</gene>
<reference evidence="5 6" key="1">
    <citation type="submission" date="2018-07" db="EMBL/GenBank/DDBJ databases">
        <title>A draft genome of a endophytic bacteria, a new species of Pedobacter.</title>
        <authorList>
            <person name="Zhang Z.D."/>
            <person name="Chen Z.J."/>
        </authorList>
    </citation>
    <scope>NUCLEOTIDE SEQUENCE [LARGE SCALE GENOMIC DNA]</scope>
    <source>
        <strain evidence="5 6">RS10</strain>
    </source>
</reference>
<protein>
    <submittedName>
        <fullName evidence="5">AraC family transcriptional regulator</fullName>
    </submittedName>
</protein>
<keyword evidence="1" id="KW-0805">Transcription regulation</keyword>
<evidence type="ECO:0000313" key="5">
    <source>
        <dbReference type="EMBL" id="RBQ11745.1"/>
    </source>
</evidence>
<sequence length="270" mass="31458">MMLQNGYHKSLHSPKLLRNFYLGKNVAGEAFVSDHIFSYIMSGTHEVWVGDRKYFFGKGDYRFFKRNQLTRFVKSTQSDGFRSIAIHIDQYTLKEMASEHGLKVYGHYQGEGVKLVDANGMLKSFVNSLNIYADNDRLDHDILTLKTKELVLILAELNPVLKHMLFEFSDPGKLDLEAFMNGHYRYNVPLERFAFLTGRSLSGFKRDFARLFNMTPGRWLVKKRLTEAKYLIEQRFARPTEIYMELGFLDLSHFSYAYKKAFGKAPSKRI</sequence>
<feature type="domain" description="HTH araC/xylS-type" evidence="4">
    <location>
        <begin position="174"/>
        <end position="270"/>
    </location>
</feature>
<organism evidence="5 6">
    <name type="scientific">Pedobacter miscanthi</name>
    <dbReference type="NCBI Taxonomy" id="2259170"/>
    <lineage>
        <taxon>Bacteria</taxon>
        <taxon>Pseudomonadati</taxon>
        <taxon>Bacteroidota</taxon>
        <taxon>Sphingobacteriia</taxon>
        <taxon>Sphingobacteriales</taxon>
        <taxon>Sphingobacteriaceae</taxon>
        <taxon>Pedobacter</taxon>
    </lineage>
</organism>
<dbReference type="EMBL" id="QNQU01000001">
    <property type="protein sequence ID" value="RBQ11745.1"/>
    <property type="molecule type" value="Genomic_DNA"/>
</dbReference>
<dbReference type="InterPro" id="IPR018060">
    <property type="entry name" value="HTH_AraC"/>
</dbReference>
<accession>A0A366LCY1</accession>
<keyword evidence="3" id="KW-0804">Transcription</keyword>
<dbReference type="PANTHER" id="PTHR46796">
    <property type="entry name" value="HTH-TYPE TRANSCRIPTIONAL ACTIVATOR RHAS-RELATED"/>
    <property type="match status" value="1"/>
</dbReference>
<dbReference type="SMART" id="SM00342">
    <property type="entry name" value="HTH_ARAC"/>
    <property type="match status" value="1"/>
</dbReference>
<dbReference type="AlphaFoldDB" id="A0A366LCY1"/>
<dbReference type="InterPro" id="IPR009057">
    <property type="entry name" value="Homeodomain-like_sf"/>
</dbReference>
<proteinExistence type="predicted"/>
<dbReference type="InterPro" id="IPR037923">
    <property type="entry name" value="HTH-like"/>
</dbReference>
<evidence type="ECO:0000313" key="6">
    <source>
        <dbReference type="Proteomes" id="UP000252081"/>
    </source>
</evidence>
<evidence type="ECO:0000256" key="1">
    <source>
        <dbReference type="ARBA" id="ARBA00023015"/>
    </source>
</evidence>
<dbReference type="PROSITE" id="PS01124">
    <property type="entry name" value="HTH_ARAC_FAMILY_2"/>
    <property type="match status" value="1"/>
</dbReference>
<keyword evidence="2" id="KW-0238">DNA-binding</keyword>
<evidence type="ECO:0000256" key="2">
    <source>
        <dbReference type="ARBA" id="ARBA00023125"/>
    </source>
</evidence>
<evidence type="ECO:0000259" key="4">
    <source>
        <dbReference type="PROSITE" id="PS01124"/>
    </source>
</evidence>
<dbReference type="InterPro" id="IPR054015">
    <property type="entry name" value="ExsA-like_N"/>
</dbReference>
<dbReference type="InterPro" id="IPR050204">
    <property type="entry name" value="AraC_XylS_family_regulators"/>
</dbReference>